<evidence type="ECO:0000259" key="3">
    <source>
        <dbReference type="Pfam" id="PF01370"/>
    </source>
</evidence>
<keyword evidence="1" id="KW-0560">Oxidoreductase</keyword>
<dbReference type="AlphaFoldDB" id="A0AAJ8KL91"/>
<sequence length="355" mass="39368">MSTQTVLITGLNGFTAPHIANEFLTNGWKVRGTVRSTSKKESVLDLPYYKKWAADGKLEVVIVEDFVTSDWSEALAGIDAVVLAASPFDMTLSSYAEFAHPAIQGTTRILEAASKLETIKAVAYVSSTTAVLDFFQPLSSYGGVIYSEKDWLPWTEEDAKSKEGFASHQWYCISKKYAELAARETKKRTGATWALSTFCPPGIYGPVQQINKLEDLKTGFGSDLSTTQLYGLLCGGEDKPIPPDYNVQYVDVRDLAAAIYSGITRKTEGRYITAGDEITLQRFVNIARKLRPDLAKFIVKGDSKAPEEVEEGAYRYDTSASQNELGIKYRKLEDTVRDTMARFEELGAYKNKSEV</sequence>
<accession>A0AAJ8KL91</accession>
<dbReference type="PANTHER" id="PTHR10366:SF579">
    <property type="entry name" value="3-BETA HYDROXYSTEROID DEHYDROGENASE_ISOMERASE FAMILY PROTEIN (AFU_ORTHOLOGUE AFUA_3G02250)"/>
    <property type="match status" value="1"/>
</dbReference>
<evidence type="ECO:0000256" key="2">
    <source>
        <dbReference type="ARBA" id="ARBA00023445"/>
    </source>
</evidence>
<dbReference type="RefSeq" id="XP_018265415.2">
    <property type="nucleotide sequence ID" value="XM_018405134.2"/>
</dbReference>
<reference evidence="4" key="1">
    <citation type="submission" date="2013-07" db="EMBL/GenBank/DDBJ databases">
        <authorList>
            <consortium name="The Broad Institute Genome Sequencing Platform"/>
            <person name="Cuomo C."/>
            <person name="Litvintseva A."/>
            <person name="Chen Y."/>
            <person name="Heitman J."/>
            <person name="Sun S."/>
            <person name="Springer D."/>
            <person name="Dromer F."/>
            <person name="Young S.K."/>
            <person name="Zeng Q."/>
            <person name="Gargeya S."/>
            <person name="Fitzgerald M."/>
            <person name="Abouelleil A."/>
            <person name="Alvarado L."/>
            <person name="Berlin A.M."/>
            <person name="Chapman S.B."/>
            <person name="Dewar J."/>
            <person name="Goldberg J."/>
            <person name="Griggs A."/>
            <person name="Gujja S."/>
            <person name="Hansen M."/>
            <person name="Howarth C."/>
            <person name="Imamovic A."/>
            <person name="Larimer J."/>
            <person name="McCowan C."/>
            <person name="Murphy C."/>
            <person name="Pearson M."/>
            <person name="Priest M."/>
            <person name="Roberts A."/>
            <person name="Saif S."/>
            <person name="Shea T."/>
            <person name="Sykes S."/>
            <person name="Wortman J."/>
            <person name="Nusbaum C."/>
            <person name="Birren B."/>
        </authorList>
    </citation>
    <scope>NUCLEOTIDE SEQUENCE</scope>
    <source>
        <strain evidence="4">CBS 10117</strain>
    </source>
</reference>
<dbReference type="Gene3D" id="3.40.50.720">
    <property type="entry name" value="NAD(P)-binding Rossmann-like Domain"/>
    <property type="match status" value="1"/>
</dbReference>
<organism evidence="4 5">
    <name type="scientific">Kwoniella dejecticola CBS 10117</name>
    <dbReference type="NCBI Taxonomy" id="1296121"/>
    <lineage>
        <taxon>Eukaryota</taxon>
        <taxon>Fungi</taxon>
        <taxon>Dikarya</taxon>
        <taxon>Basidiomycota</taxon>
        <taxon>Agaricomycotina</taxon>
        <taxon>Tremellomycetes</taxon>
        <taxon>Tremellales</taxon>
        <taxon>Cryptococcaceae</taxon>
        <taxon>Kwoniella</taxon>
    </lineage>
</organism>
<evidence type="ECO:0000313" key="4">
    <source>
        <dbReference type="EMBL" id="WWC59522.1"/>
    </source>
</evidence>
<reference evidence="4" key="2">
    <citation type="submission" date="2024-02" db="EMBL/GenBank/DDBJ databases">
        <title>Comparative genomics of Cryptococcus and Kwoniella reveals pathogenesis evolution and contrasting modes of karyotype evolution via chromosome fusion or intercentromeric recombination.</title>
        <authorList>
            <person name="Coelho M.A."/>
            <person name="David-Palma M."/>
            <person name="Shea T."/>
            <person name="Bowers K."/>
            <person name="McGinley-Smith S."/>
            <person name="Mohammad A.W."/>
            <person name="Gnirke A."/>
            <person name="Yurkov A.M."/>
            <person name="Nowrousian M."/>
            <person name="Sun S."/>
            <person name="Cuomo C.A."/>
            <person name="Heitman J."/>
        </authorList>
    </citation>
    <scope>NUCLEOTIDE SEQUENCE</scope>
    <source>
        <strain evidence="4">CBS 10117</strain>
    </source>
</reference>
<dbReference type="GeneID" id="28965480"/>
<dbReference type="InterPro" id="IPR036291">
    <property type="entry name" value="NAD(P)-bd_dom_sf"/>
</dbReference>
<dbReference type="EMBL" id="CP144531">
    <property type="protein sequence ID" value="WWC59522.1"/>
    <property type="molecule type" value="Genomic_DNA"/>
</dbReference>
<name>A0AAJ8KL91_9TREE</name>
<comment type="similarity">
    <text evidence="2">Belongs to the NAD(P)-dependent epimerase/dehydratase family. Dihydroflavonol-4-reductase subfamily.</text>
</comment>
<dbReference type="Proteomes" id="UP000078595">
    <property type="component" value="Chromosome 2"/>
</dbReference>
<dbReference type="PANTHER" id="PTHR10366">
    <property type="entry name" value="NAD DEPENDENT EPIMERASE/DEHYDRATASE"/>
    <property type="match status" value="1"/>
</dbReference>
<dbReference type="InterPro" id="IPR001509">
    <property type="entry name" value="Epimerase_deHydtase"/>
</dbReference>
<protein>
    <recommendedName>
        <fullName evidence="3">NAD-dependent epimerase/dehydratase domain-containing protein</fullName>
    </recommendedName>
</protein>
<gene>
    <name evidence="4" type="ORF">I303_102078</name>
</gene>
<dbReference type="KEGG" id="kdj:28965480"/>
<keyword evidence="5" id="KW-1185">Reference proteome</keyword>
<dbReference type="Pfam" id="PF01370">
    <property type="entry name" value="Epimerase"/>
    <property type="match status" value="1"/>
</dbReference>
<dbReference type="SUPFAM" id="SSF51735">
    <property type="entry name" value="NAD(P)-binding Rossmann-fold domains"/>
    <property type="match status" value="1"/>
</dbReference>
<feature type="domain" description="NAD-dependent epimerase/dehydratase" evidence="3">
    <location>
        <begin position="6"/>
        <end position="265"/>
    </location>
</feature>
<proteinExistence type="inferred from homology"/>
<evidence type="ECO:0000313" key="5">
    <source>
        <dbReference type="Proteomes" id="UP000078595"/>
    </source>
</evidence>
<dbReference type="InterPro" id="IPR050425">
    <property type="entry name" value="NAD(P)_dehydrat-like"/>
</dbReference>
<evidence type="ECO:0000256" key="1">
    <source>
        <dbReference type="ARBA" id="ARBA00023002"/>
    </source>
</evidence>
<dbReference type="GO" id="GO:0016616">
    <property type="term" value="F:oxidoreductase activity, acting on the CH-OH group of donors, NAD or NADP as acceptor"/>
    <property type="evidence" value="ECO:0007669"/>
    <property type="project" value="TreeGrafter"/>
</dbReference>